<dbReference type="InterPro" id="IPR015813">
    <property type="entry name" value="Pyrv/PenolPyrv_kinase-like_dom"/>
</dbReference>
<evidence type="ECO:0000313" key="2">
    <source>
        <dbReference type="Proteomes" id="UP001378188"/>
    </source>
</evidence>
<dbReference type="AlphaFoldDB" id="A0AAW9RRI7"/>
<dbReference type="SUPFAM" id="SSF51621">
    <property type="entry name" value="Phosphoenolpyruvate/pyruvate domain"/>
    <property type="match status" value="1"/>
</dbReference>
<keyword evidence="2" id="KW-1185">Reference proteome</keyword>
<dbReference type="EMBL" id="JAZHOF010000003">
    <property type="protein sequence ID" value="MEJ8571530.1"/>
    <property type="molecule type" value="Genomic_DNA"/>
</dbReference>
<keyword evidence="1" id="KW-0456">Lyase</keyword>
<dbReference type="RefSeq" id="WP_340329229.1">
    <property type="nucleotide sequence ID" value="NZ_JAZHOF010000003.1"/>
</dbReference>
<dbReference type="InterPro" id="IPR039556">
    <property type="entry name" value="ICL/PEPM"/>
</dbReference>
<dbReference type="Proteomes" id="UP001378188">
    <property type="component" value="Unassembled WGS sequence"/>
</dbReference>
<dbReference type="PANTHER" id="PTHR42905:SF5">
    <property type="entry name" value="CARBOXYVINYL-CARBOXYPHOSPHONATE PHOSPHORYLMUTASE, CHLOROPLASTIC"/>
    <property type="match status" value="1"/>
</dbReference>
<dbReference type="Pfam" id="PF13714">
    <property type="entry name" value="PEP_mutase"/>
    <property type="match status" value="1"/>
</dbReference>
<reference evidence="1 2" key="1">
    <citation type="submission" date="2024-02" db="EMBL/GenBank/DDBJ databases">
        <title>Genome analysis and characterization of Microbaculum marinisediminis sp. nov., isolated from marine sediment.</title>
        <authorList>
            <person name="Du Z.-J."/>
            <person name="Ye Y.-Q."/>
            <person name="Zhang Z.-R."/>
            <person name="Yuan S.-M."/>
            <person name="Zhang X.-Y."/>
        </authorList>
    </citation>
    <scope>NUCLEOTIDE SEQUENCE [LARGE SCALE GENOMIC DNA]</scope>
    <source>
        <strain evidence="1 2">SDUM1044001</strain>
    </source>
</reference>
<dbReference type="InterPro" id="IPR040442">
    <property type="entry name" value="Pyrv_kinase-like_dom_sf"/>
</dbReference>
<protein>
    <submittedName>
        <fullName evidence="1">Isocitrate lyase/PEP mutase family protein</fullName>
    </submittedName>
</protein>
<evidence type="ECO:0000313" key="1">
    <source>
        <dbReference type="EMBL" id="MEJ8571530.1"/>
    </source>
</evidence>
<dbReference type="Gene3D" id="3.20.20.60">
    <property type="entry name" value="Phosphoenolpyruvate-binding domains"/>
    <property type="match status" value="1"/>
</dbReference>
<sequence>MPRTTIRAALAQEHPLVCPLAHDALSASMIEKAGFKAFAIGGSAMLAARYALPDIGLIGLSDMVAGIRDIASASALPFFADGDDGYGGNRNVARMIEAYEAAGVGAILIEDQNRDSKQQRADRAKHVCDDAVIEGKLRTAMAARSDKETFIVGRTDAYGPLGLSAAIRRAGRYLELGVDGVFVAGLTAESEYEEVGRALDGAFLSAAMFGGAATPWLTVSELRDMGYSQVSFPAFVISRAVAAMQDGLVALRAHGDGTTPIERPDFVDSTRPFLDDAVALAKWNAYAGT</sequence>
<comment type="caution">
    <text evidence="1">The sequence shown here is derived from an EMBL/GenBank/DDBJ whole genome shotgun (WGS) entry which is preliminary data.</text>
</comment>
<gene>
    <name evidence="1" type="ORF">V3328_08605</name>
</gene>
<proteinExistence type="predicted"/>
<name>A0AAW9RRI7_9HYPH</name>
<accession>A0AAW9RRI7</accession>
<dbReference type="CDD" id="cd00377">
    <property type="entry name" value="ICL_PEPM"/>
    <property type="match status" value="1"/>
</dbReference>
<dbReference type="GO" id="GO:0016833">
    <property type="term" value="F:oxo-acid-lyase activity"/>
    <property type="evidence" value="ECO:0007669"/>
    <property type="project" value="UniProtKB-ARBA"/>
</dbReference>
<dbReference type="PANTHER" id="PTHR42905">
    <property type="entry name" value="PHOSPHOENOLPYRUVATE CARBOXYLASE"/>
    <property type="match status" value="1"/>
</dbReference>
<organism evidence="1 2">
    <name type="scientific">Microbaculum marinum</name>
    <dbReference type="NCBI Taxonomy" id="1764581"/>
    <lineage>
        <taxon>Bacteria</taxon>
        <taxon>Pseudomonadati</taxon>
        <taxon>Pseudomonadota</taxon>
        <taxon>Alphaproteobacteria</taxon>
        <taxon>Hyphomicrobiales</taxon>
        <taxon>Tepidamorphaceae</taxon>
        <taxon>Microbaculum</taxon>
    </lineage>
</organism>